<sequence>MSDGALDRHADRLRAAFVYPFTATSRSLCFAGVAAGTYALLVLSAFPAYSAQMLGAGVGYLDDALVALTANTYATVGPVGLGLVVSYAVVTGVAVTNVAGRVGAVGLSGTSGLSSAVPGLLASGCASCGAGVLGLLGFAGAVAALPFHGNLLRAGGLLLLLGYLARAGDPRRCAVPSGARDE</sequence>
<feature type="transmembrane region" description="Helical" evidence="1">
    <location>
        <begin position="28"/>
        <end position="49"/>
    </location>
</feature>
<proteinExistence type="predicted"/>
<dbReference type="AlphaFoldDB" id="A0A1I6GAM9"/>
<accession>A0A1I6GAM9</accession>
<reference evidence="3" key="1">
    <citation type="submission" date="2016-10" db="EMBL/GenBank/DDBJ databases">
        <authorList>
            <person name="Varghese N."/>
            <person name="Submissions S."/>
        </authorList>
    </citation>
    <scope>NUCLEOTIDE SEQUENCE [LARGE SCALE GENOMIC DNA]</scope>
    <source>
        <strain evidence="3">CGMCC 1.7736</strain>
    </source>
</reference>
<keyword evidence="1" id="KW-0472">Membrane</keyword>
<organism evidence="2 3">
    <name type="scientific">Halogeometricum rufum</name>
    <dbReference type="NCBI Taxonomy" id="553469"/>
    <lineage>
        <taxon>Archaea</taxon>
        <taxon>Methanobacteriati</taxon>
        <taxon>Methanobacteriota</taxon>
        <taxon>Stenosarchaea group</taxon>
        <taxon>Halobacteria</taxon>
        <taxon>Halobacteriales</taxon>
        <taxon>Haloferacaceae</taxon>
        <taxon>Halogeometricum</taxon>
    </lineage>
</organism>
<keyword evidence="1" id="KW-0812">Transmembrane</keyword>
<evidence type="ECO:0000256" key="1">
    <source>
        <dbReference type="SAM" id="Phobius"/>
    </source>
</evidence>
<gene>
    <name evidence="2" type="ORF">SAMN04487947_0840</name>
</gene>
<dbReference type="EMBL" id="FOYT01000001">
    <property type="protein sequence ID" value="SFR39272.1"/>
    <property type="molecule type" value="Genomic_DNA"/>
</dbReference>
<keyword evidence="3" id="KW-1185">Reference proteome</keyword>
<protein>
    <submittedName>
        <fullName evidence="2">Uncharacterized protein</fullName>
    </submittedName>
</protein>
<dbReference type="Proteomes" id="UP000198531">
    <property type="component" value="Unassembled WGS sequence"/>
</dbReference>
<evidence type="ECO:0000313" key="3">
    <source>
        <dbReference type="Proteomes" id="UP000198531"/>
    </source>
</evidence>
<name>A0A1I6GAM9_9EURY</name>
<dbReference type="RefSeq" id="WP_089804868.1">
    <property type="nucleotide sequence ID" value="NZ_FOYT01000001.1"/>
</dbReference>
<dbReference type="OrthoDB" id="177342at2157"/>
<evidence type="ECO:0000313" key="2">
    <source>
        <dbReference type="EMBL" id="SFR39272.1"/>
    </source>
</evidence>
<keyword evidence="1" id="KW-1133">Transmembrane helix</keyword>
<feature type="transmembrane region" description="Helical" evidence="1">
    <location>
        <begin position="120"/>
        <end position="145"/>
    </location>
</feature>